<dbReference type="RefSeq" id="WP_036818946.1">
    <property type="nucleotide sequence ID" value="NZ_AVBF01000022.1"/>
</dbReference>
<dbReference type="AlphaFoldDB" id="A0A0A2TUE0"/>
<accession>A0A0A2TUE0</accession>
<reference evidence="3 4" key="1">
    <citation type="journal article" date="2015" name="Stand. Genomic Sci.">
        <title>High quality draft genome sequence of the moderately halophilic bacterium Pontibacillus yanchengensis Y32(T) and comparison among Pontibacillus genomes.</title>
        <authorList>
            <person name="Huang J."/>
            <person name="Qiao Z.X."/>
            <person name="Tang J.W."/>
            <person name="Wang G."/>
        </authorList>
    </citation>
    <scope>NUCLEOTIDE SEQUENCE [LARGE SCALE GENOMIC DNA]</scope>
    <source>
        <strain evidence="3 4">Y32</strain>
    </source>
</reference>
<keyword evidence="4" id="KW-1185">Reference proteome</keyword>
<dbReference type="InterPro" id="IPR057174">
    <property type="entry name" value="DUF7852"/>
</dbReference>
<evidence type="ECO:0000256" key="1">
    <source>
        <dbReference type="SAM" id="MobiDB-lite"/>
    </source>
</evidence>
<dbReference type="STRING" id="1385514.N782_10080"/>
<protein>
    <recommendedName>
        <fullName evidence="2">DUF7852 domain-containing protein</fullName>
    </recommendedName>
</protein>
<dbReference type="EMBL" id="AVBF01000022">
    <property type="protein sequence ID" value="KGP72855.1"/>
    <property type="molecule type" value="Genomic_DNA"/>
</dbReference>
<feature type="domain" description="DUF7852" evidence="2">
    <location>
        <begin position="204"/>
        <end position="412"/>
    </location>
</feature>
<evidence type="ECO:0000313" key="3">
    <source>
        <dbReference type="EMBL" id="KGP72855.1"/>
    </source>
</evidence>
<name>A0A0A2TUE0_9BACI</name>
<dbReference type="Proteomes" id="UP000030147">
    <property type="component" value="Unassembled WGS sequence"/>
</dbReference>
<dbReference type="eggNOG" id="ENOG50335ID">
    <property type="taxonomic scope" value="Bacteria"/>
</dbReference>
<evidence type="ECO:0000313" key="4">
    <source>
        <dbReference type="Proteomes" id="UP000030147"/>
    </source>
</evidence>
<proteinExistence type="predicted"/>
<organism evidence="3 4">
    <name type="scientific">Pontibacillus yanchengensis Y32</name>
    <dbReference type="NCBI Taxonomy" id="1385514"/>
    <lineage>
        <taxon>Bacteria</taxon>
        <taxon>Bacillati</taxon>
        <taxon>Bacillota</taxon>
        <taxon>Bacilli</taxon>
        <taxon>Bacillales</taxon>
        <taxon>Bacillaceae</taxon>
        <taxon>Pontibacillus</taxon>
    </lineage>
</organism>
<gene>
    <name evidence="3" type="ORF">N782_10080</name>
</gene>
<sequence length="413" mass="47914">MNIPWMNNAAINNAPKGKQVSRFTGENSTKKERKKRKPRRYLRRNYAGKSIDFGEASFGVNDSEDKTKNEQTIDLNDFESLIEEENLPSAHTVDSHQEEQMQSSSSYGELIHNVVQNSFQSAEHVETDKEHTQLSFTEEEVNTSNNLDDYNEDHQEVDEEPVHVMEEIQSTQEYQILTGTYSYSTNLLNENEKEYELNELESMLSVQIPFKAWINVKHFIRPPLIPSSVTETYRFIDEEDRANENVRSKFFYTEQTFHETPYCDVASAVISNQIQIENTPSEVHKERLNELYGYSYKKEIKEHHYLGIKTPVLLGQYDIELSMEPIIESPFPVYEVDSIENQLIIHNYNFIPKTPKDQLNTTLLAEEGVIMLEGVVHQSIFCRKDVSINDAYQTISEKLVLHLGVEFMQVQSC</sequence>
<dbReference type="Pfam" id="PF25250">
    <property type="entry name" value="DUF7852"/>
    <property type="match status" value="1"/>
</dbReference>
<feature type="compositionally biased region" description="Basic residues" evidence="1">
    <location>
        <begin position="31"/>
        <end position="43"/>
    </location>
</feature>
<feature type="region of interest" description="Disordered" evidence="1">
    <location>
        <begin position="14"/>
        <end position="46"/>
    </location>
</feature>
<dbReference type="OrthoDB" id="2440066at2"/>
<comment type="caution">
    <text evidence="3">The sequence shown here is derived from an EMBL/GenBank/DDBJ whole genome shotgun (WGS) entry which is preliminary data.</text>
</comment>
<evidence type="ECO:0000259" key="2">
    <source>
        <dbReference type="Pfam" id="PF25250"/>
    </source>
</evidence>